<sequence>MITHWKRHTYKALRSIGDDIHGPVCAEKVYERSVFGCRRNAVDGRQSEVVDGPSGADCGDLGMNDWTMGSLFRVAQIEAFEKLHEKKMAGMDFTIHVDNASKADEIRGANKMDFPIVTQ</sequence>
<dbReference type="Proteomes" id="UP001152523">
    <property type="component" value="Unassembled WGS sequence"/>
</dbReference>
<organism evidence="1 2">
    <name type="scientific">Cuscuta epithymum</name>
    <dbReference type="NCBI Taxonomy" id="186058"/>
    <lineage>
        <taxon>Eukaryota</taxon>
        <taxon>Viridiplantae</taxon>
        <taxon>Streptophyta</taxon>
        <taxon>Embryophyta</taxon>
        <taxon>Tracheophyta</taxon>
        <taxon>Spermatophyta</taxon>
        <taxon>Magnoliopsida</taxon>
        <taxon>eudicotyledons</taxon>
        <taxon>Gunneridae</taxon>
        <taxon>Pentapetalae</taxon>
        <taxon>asterids</taxon>
        <taxon>lamiids</taxon>
        <taxon>Solanales</taxon>
        <taxon>Convolvulaceae</taxon>
        <taxon>Cuscuteae</taxon>
        <taxon>Cuscuta</taxon>
        <taxon>Cuscuta subgen. Cuscuta</taxon>
    </lineage>
</organism>
<protein>
    <submittedName>
        <fullName evidence="1">Uncharacterized protein</fullName>
    </submittedName>
</protein>
<evidence type="ECO:0000313" key="1">
    <source>
        <dbReference type="EMBL" id="CAH9082940.1"/>
    </source>
</evidence>
<dbReference type="EMBL" id="CAMAPF010000040">
    <property type="protein sequence ID" value="CAH9082940.1"/>
    <property type="molecule type" value="Genomic_DNA"/>
</dbReference>
<accession>A0AAV0CUJ8</accession>
<feature type="non-terminal residue" evidence="1">
    <location>
        <position position="119"/>
    </location>
</feature>
<proteinExistence type="predicted"/>
<keyword evidence="2" id="KW-1185">Reference proteome</keyword>
<gene>
    <name evidence="1" type="ORF">CEPIT_LOCUS8289</name>
</gene>
<dbReference type="AlphaFoldDB" id="A0AAV0CUJ8"/>
<comment type="caution">
    <text evidence="1">The sequence shown here is derived from an EMBL/GenBank/DDBJ whole genome shotgun (WGS) entry which is preliminary data.</text>
</comment>
<reference evidence="1" key="1">
    <citation type="submission" date="2022-07" db="EMBL/GenBank/DDBJ databases">
        <authorList>
            <person name="Macas J."/>
            <person name="Novak P."/>
            <person name="Neumann P."/>
        </authorList>
    </citation>
    <scope>NUCLEOTIDE SEQUENCE</scope>
</reference>
<name>A0AAV0CUJ8_9ASTE</name>
<evidence type="ECO:0000313" key="2">
    <source>
        <dbReference type="Proteomes" id="UP001152523"/>
    </source>
</evidence>